<reference evidence="3" key="1">
    <citation type="submission" date="2025-08" db="UniProtKB">
        <authorList>
            <consortium name="RefSeq"/>
        </authorList>
    </citation>
    <scope>IDENTIFICATION</scope>
    <source>
        <tissue evidence="3">Gonads</tissue>
    </source>
</reference>
<keyword evidence="2" id="KW-1185">Reference proteome</keyword>
<dbReference type="CTD" id="3535"/>
<dbReference type="SMART" id="SM00015">
    <property type="entry name" value="IQ"/>
    <property type="match status" value="3"/>
</dbReference>
<protein>
    <submittedName>
        <fullName evidence="3">Uncharacterized protein LOC115885211</fullName>
    </submittedName>
</protein>
<organism evidence="2 3">
    <name type="scientific">Sitophilus oryzae</name>
    <name type="common">Rice weevil</name>
    <name type="synonym">Curculio oryzae</name>
    <dbReference type="NCBI Taxonomy" id="7048"/>
    <lineage>
        <taxon>Eukaryota</taxon>
        <taxon>Metazoa</taxon>
        <taxon>Ecdysozoa</taxon>
        <taxon>Arthropoda</taxon>
        <taxon>Hexapoda</taxon>
        <taxon>Insecta</taxon>
        <taxon>Pterygota</taxon>
        <taxon>Neoptera</taxon>
        <taxon>Endopterygota</taxon>
        <taxon>Coleoptera</taxon>
        <taxon>Polyphaga</taxon>
        <taxon>Cucujiformia</taxon>
        <taxon>Curculionidae</taxon>
        <taxon>Dryophthorinae</taxon>
        <taxon>Sitophilus</taxon>
    </lineage>
</organism>
<evidence type="ECO:0000313" key="3">
    <source>
        <dbReference type="RefSeq" id="XP_030759899.1"/>
    </source>
</evidence>
<dbReference type="InParanoid" id="A0A6J2Y9M4"/>
<dbReference type="PROSITE" id="PS50096">
    <property type="entry name" value="IQ"/>
    <property type="match status" value="3"/>
</dbReference>
<dbReference type="PANTHER" id="PTHR10699:SF11">
    <property type="entry name" value="IGLOO, ISOFORM A"/>
    <property type="match status" value="1"/>
</dbReference>
<dbReference type="InterPro" id="IPR027417">
    <property type="entry name" value="P-loop_NTPase"/>
</dbReference>
<dbReference type="Gene3D" id="1.20.5.190">
    <property type="match status" value="2"/>
</dbReference>
<dbReference type="AlphaFoldDB" id="A0A6J2Y9M4"/>
<dbReference type="RefSeq" id="XP_030759899.1">
    <property type="nucleotide sequence ID" value="XM_030904039.1"/>
</dbReference>
<dbReference type="OrthoDB" id="252964at2759"/>
<feature type="compositionally biased region" description="Polar residues" evidence="1">
    <location>
        <begin position="48"/>
        <end position="64"/>
    </location>
</feature>
<proteinExistence type="predicted"/>
<dbReference type="InterPro" id="IPR000048">
    <property type="entry name" value="IQ_motif_EF-hand-BS"/>
</dbReference>
<feature type="compositionally biased region" description="Basic and acidic residues" evidence="1">
    <location>
        <begin position="65"/>
        <end position="79"/>
    </location>
</feature>
<dbReference type="CDD" id="cd23767">
    <property type="entry name" value="IQCD"/>
    <property type="match status" value="1"/>
</dbReference>
<dbReference type="FunCoup" id="A0A6J2Y9M4">
    <property type="interactions" value="21"/>
</dbReference>
<accession>A0A6J2Y9M4</accession>
<feature type="compositionally biased region" description="Basic and acidic residues" evidence="1">
    <location>
        <begin position="143"/>
        <end position="159"/>
    </location>
</feature>
<dbReference type="KEGG" id="soy:115885211"/>
<evidence type="ECO:0000313" key="2">
    <source>
        <dbReference type="Proteomes" id="UP000504635"/>
    </source>
</evidence>
<dbReference type="Proteomes" id="UP000504635">
    <property type="component" value="Unplaced"/>
</dbReference>
<name>A0A6J2Y9M4_SITOR</name>
<feature type="compositionally biased region" description="Basic and acidic residues" evidence="1">
    <location>
        <begin position="9"/>
        <end position="47"/>
    </location>
</feature>
<dbReference type="Pfam" id="PF00612">
    <property type="entry name" value="IQ"/>
    <property type="match status" value="3"/>
</dbReference>
<dbReference type="GO" id="GO:0005516">
    <property type="term" value="F:calmodulin binding"/>
    <property type="evidence" value="ECO:0007669"/>
    <property type="project" value="TreeGrafter"/>
</dbReference>
<sequence>MGCNTSKETSVKPNEEENKENAEDKSSEEGIKQNEDENHITELDSKDTNSSSARTITIRSNGTTKSEENKDDVKSEEQAATKIQAVFRGHQTRKSMKQPQAQQQDDKEPTREELENEFRLDDPELCNAATKIQASFRGHLTRKHMDGDKKGDESSSKQEEELDIDLTDPDLNKAAAKIQASFRGHLNRKDGEGTNSSK</sequence>
<feature type="compositionally biased region" description="Basic and acidic residues" evidence="1">
    <location>
        <begin position="104"/>
        <end position="122"/>
    </location>
</feature>
<feature type="region of interest" description="Disordered" evidence="1">
    <location>
        <begin position="1"/>
        <end position="170"/>
    </location>
</feature>
<gene>
    <name evidence="3" type="primary">LOC115885211</name>
</gene>
<evidence type="ECO:0000256" key="1">
    <source>
        <dbReference type="SAM" id="MobiDB-lite"/>
    </source>
</evidence>
<dbReference type="PANTHER" id="PTHR10699">
    <property type="entry name" value="NEUROMODULIN"/>
    <property type="match status" value="1"/>
</dbReference>
<dbReference type="GeneID" id="115885211"/>
<dbReference type="SUPFAM" id="SSF52540">
    <property type="entry name" value="P-loop containing nucleoside triphosphate hydrolases"/>
    <property type="match status" value="1"/>
</dbReference>